<accession>A0ABY4GE76</accession>
<protein>
    <submittedName>
        <fullName evidence="2">IPT/TIG domain-containing protein</fullName>
    </submittedName>
</protein>
<dbReference type="Proteomes" id="UP000830401">
    <property type="component" value="Plasmid unnamed3"/>
</dbReference>
<gene>
    <name evidence="2" type="ORF">MUN86_25910</name>
</gene>
<dbReference type="Gene3D" id="2.60.40.10">
    <property type="entry name" value="Immunoglobulins"/>
    <property type="match status" value="1"/>
</dbReference>
<name>A0ABY4GE76_9BACT</name>
<dbReference type="CDD" id="cd00603">
    <property type="entry name" value="IPT_PCSR"/>
    <property type="match status" value="1"/>
</dbReference>
<dbReference type="InterPro" id="IPR013783">
    <property type="entry name" value="Ig-like_fold"/>
</dbReference>
<dbReference type="RefSeq" id="WP_245126907.1">
    <property type="nucleotide sequence ID" value="NZ_CP095064.1"/>
</dbReference>
<evidence type="ECO:0000313" key="2">
    <source>
        <dbReference type="EMBL" id="UOQ69153.1"/>
    </source>
</evidence>
<dbReference type="InterPro" id="IPR014756">
    <property type="entry name" value="Ig_E-set"/>
</dbReference>
<proteinExistence type="predicted"/>
<evidence type="ECO:0000259" key="1">
    <source>
        <dbReference type="Pfam" id="PF01833"/>
    </source>
</evidence>
<geneLocation type="plasmid" evidence="2 3">
    <name>unnamed3</name>
</geneLocation>
<dbReference type="SUPFAM" id="SSF81296">
    <property type="entry name" value="E set domains"/>
    <property type="match status" value="1"/>
</dbReference>
<reference evidence="2" key="1">
    <citation type="submission" date="2022-04" db="EMBL/GenBank/DDBJ databases">
        <title>Hymenobacter sp. isolated from the air.</title>
        <authorList>
            <person name="Won M."/>
            <person name="Lee C.-M."/>
            <person name="Woen H.-Y."/>
            <person name="Kwon S.-W."/>
        </authorList>
    </citation>
    <scope>NUCLEOTIDE SEQUENCE</scope>
    <source>
        <strain evidence="2">5420S-77</strain>
        <plasmid evidence="2">unnamed3</plasmid>
    </source>
</reference>
<dbReference type="EMBL" id="CP095064">
    <property type="protein sequence ID" value="UOQ69153.1"/>
    <property type="molecule type" value="Genomic_DNA"/>
</dbReference>
<dbReference type="InterPro" id="IPR002909">
    <property type="entry name" value="IPT_dom"/>
</dbReference>
<keyword evidence="3" id="KW-1185">Reference proteome</keyword>
<keyword evidence="2" id="KW-0614">Plasmid</keyword>
<organism evidence="2 3">
    <name type="scientific">Hymenobacter volaticus</name>
    <dbReference type="NCBI Taxonomy" id="2932254"/>
    <lineage>
        <taxon>Bacteria</taxon>
        <taxon>Pseudomonadati</taxon>
        <taxon>Bacteroidota</taxon>
        <taxon>Cytophagia</taxon>
        <taxon>Cytophagales</taxon>
        <taxon>Hymenobacteraceae</taxon>
        <taxon>Hymenobacter</taxon>
    </lineage>
</organism>
<evidence type="ECO:0000313" key="3">
    <source>
        <dbReference type="Proteomes" id="UP000830401"/>
    </source>
</evidence>
<sequence>MQTPGGQATTATSLHIIPAPVVTSFSPTQGPVGTPVTLTGRNFREEGLQDTIVLGGVAARILRATATSAEIEVPRGGARAF</sequence>
<feature type="domain" description="IPT/TIG" evidence="1">
    <location>
        <begin position="20"/>
        <end position="76"/>
    </location>
</feature>
<dbReference type="Pfam" id="PF01833">
    <property type="entry name" value="TIG"/>
    <property type="match status" value="1"/>
</dbReference>